<proteinExistence type="predicted"/>
<dbReference type="EMBL" id="JAHOPB010000001">
    <property type="protein sequence ID" value="MBU8875443.1"/>
    <property type="molecule type" value="Genomic_DNA"/>
</dbReference>
<evidence type="ECO:0000313" key="3">
    <source>
        <dbReference type="Proteomes" id="UP000727907"/>
    </source>
</evidence>
<dbReference type="Proteomes" id="UP000727907">
    <property type="component" value="Unassembled WGS sequence"/>
</dbReference>
<dbReference type="RefSeq" id="WP_216962679.1">
    <property type="nucleotide sequence ID" value="NZ_JAHOPB010000001.1"/>
</dbReference>
<evidence type="ECO:0000313" key="2">
    <source>
        <dbReference type="EMBL" id="MBU8875443.1"/>
    </source>
</evidence>
<reference evidence="2 3" key="1">
    <citation type="submission" date="2021-06" db="EMBL/GenBank/DDBJ databases">
        <authorList>
            <person name="Lee D.H."/>
        </authorList>
    </citation>
    <scope>NUCLEOTIDE SEQUENCE [LARGE SCALE GENOMIC DNA]</scope>
    <source>
        <strain evidence="2 3">MMS21-HV4-11</strain>
    </source>
</reference>
<accession>A0ABS6IMA7</accession>
<feature type="chain" id="PRO_5046858823" evidence="1">
    <location>
        <begin position="31"/>
        <end position="447"/>
    </location>
</feature>
<name>A0ABS6IMA7_9HYPH</name>
<dbReference type="Pfam" id="PF10082">
    <property type="entry name" value="BBP2_2"/>
    <property type="match status" value="1"/>
</dbReference>
<feature type="signal peptide" evidence="1">
    <location>
        <begin position="1"/>
        <end position="30"/>
    </location>
</feature>
<sequence>MSISANRSQLTWSPVLGWVLLACATSAAQAQTETSSPAAQILLEQVPVIDIPDVPVSVTGAVNAPGEVGIAVGAFTLYPSIEVQAGFDSNVFATSAPTVGSPYTLIRPVVELKSDWLNHSIRVVAGAGFGIYTNASTQNYWNGNLQIDGRLDIQQDFYATGMVAVRRQTEALGTPNALVASSPTVVDSIPVEVGLYQRFNRFFYDFRASATRYNYIDNSIVSAGGLPAASRNRFEYDERVRLGYEVMDGIDVWVAPGLNQRIYDQYVNAFGQQRDSTGWNVNLGATVKLTTKSILEGFIGYSTQTYIADGTTTPAFTFGLSGSWNGYEPLTIRPALIRTINESAYSNYTNYVSTAIGVDFTYDIHDAWQMVGGTGINIADFTPAPGSGAGPRTDYYWRASLGLLYALRPQIQLGPLYEHTTGWSTDVASGGPSYTREVLSLRLVAKR</sequence>
<comment type="caution">
    <text evidence="2">The sequence shown here is derived from an EMBL/GenBank/DDBJ whole genome shotgun (WGS) entry which is preliminary data.</text>
</comment>
<dbReference type="PROSITE" id="PS51257">
    <property type="entry name" value="PROKAR_LIPOPROTEIN"/>
    <property type="match status" value="1"/>
</dbReference>
<protein>
    <submittedName>
        <fullName evidence="2">Outer membrane beta-barrel protein</fullName>
    </submittedName>
</protein>
<gene>
    <name evidence="2" type="ORF">KQ910_16835</name>
</gene>
<keyword evidence="3" id="KW-1185">Reference proteome</keyword>
<organism evidence="2 3">
    <name type="scientific">Reyranella humidisoli</name>
    <dbReference type="NCBI Taxonomy" id="2849149"/>
    <lineage>
        <taxon>Bacteria</taxon>
        <taxon>Pseudomonadati</taxon>
        <taxon>Pseudomonadota</taxon>
        <taxon>Alphaproteobacteria</taxon>
        <taxon>Hyphomicrobiales</taxon>
        <taxon>Reyranellaceae</taxon>
        <taxon>Reyranella</taxon>
    </lineage>
</organism>
<evidence type="ECO:0000256" key="1">
    <source>
        <dbReference type="SAM" id="SignalP"/>
    </source>
</evidence>
<dbReference type="InterPro" id="IPR018759">
    <property type="entry name" value="BBP2_2"/>
</dbReference>
<keyword evidence="1" id="KW-0732">Signal</keyword>